<dbReference type="CDD" id="cd19051">
    <property type="entry name" value="LGIC_TM_cation"/>
    <property type="match status" value="1"/>
</dbReference>
<evidence type="ECO:0000313" key="9">
    <source>
        <dbReference type="EMBL" id="CAK9100036.1"/>
    </source>
</evidence>
<dbReference type="PANTHER" id="PTHR18945">
    <property type="entry name" value="NEUROTRANSMITTER GATED ION CHANNEL"/>
    <property type="match status" value="1"/>
</dbReference>
<dbReference type="Proteomes" id="UP001642484">
    <property type="component" value="Unassembled WGS sequence"/>
</dbReference>
<keyword evidence="10" id="KW-1185">Reference proteome</keyword>
<evidence type="ECO:0000256" key="7">
    <source>
        <dbReference type="SAM" id="SignalP"/>
    </source>
</evidence>
<comment type="subcellular location">
    <subcellularLocation>
        <location evidence="1">Membrane</location>
        <topology evidence="1">Multi-pass membrane protein</topology>
    </subcellularLocation>
</comment>
<feature type="domain" description="EF-hand" evidence="8">
    <location>
        <begin position="416"/>
        <end position="451"/>
    </location>
</feature>
<feature type="transmembrane region" description="Helical" evidence="6">
    <location>
        <begin position="258"/>
        <end position="282"/>
    </location>
</feature>
<evidence type="ECO:0000256" key="6">
    <source>
        <dbReference type="SAM" id="Phobius"/>
    </source>
</evidence>
<evidence type="ECO:0000256" key="4">
    <source>
        <dbReference type="ARBA" id="ARBA00023136"/>
    </source>
</evidence>
<name>A0ABP0RHJ6_9DINO</name>
<gene>
    <name evidence="9" type="ORF">CCMP2556_LOCUS47311</name>
</gene>
<comment type="caution">
    <text evidence="9">The sequence shown here is derived from an EMBL/GenBank/DDBJ whole genome shotgun (WGS) entry which is preliminary data.</text>
</comment>
<organism evidence="9 10">
    <name type="scientific">Durusdinium trenchii</name>
    <dbReference type="NCBI Taxonomy" id="1381693"/>
    <lineage>
        <taxon>Eukaryota</taxon>
        <taxon>Sar</taxon>
        <taxon>Alveolata</taxon>
        <taxon>Dinophyceae</taxon>
        <taxon>Suessiales</taxon>
        <taxon>Symbiodiniaceae</taxon>
        <taxon>Durusdinium</taxon>
    </lineage>
</organism>
<keyword evidence="4 6" id="KW-0472">Membrane</keyword>
<evidence type="ECO:0000256" key="5">
    <source>
        <dbReference type="SAM" id="MobiDB-lite"/>
    </source>
</evidence>
<dbReference type="EMBL" id="CAXAMN010026028">
    <property type="protein sequence ID" value="CAK9100036.1"/>
    <property type="molecule type" value="Genomic_DNA"/>
</dbReference>
<proteinExistence type="predicted"/>
<dbReference type="InterPro" id="IPR038050">
    <property type="entry name" value="Neuro_actylchol_rec"/>
</dbReference>
<keyword evidence="3 6" id="KW-1133">Transmembrane helix</keyword>
<dbReference type="CDD" id="cd18989">
    <property type="entry name" value="LGIC_ECD_cation"/>
    <property type="match status" value="1"/>
</dbReference>
<dbReference type="SUPFAM" id="SSF90112">
    <property type="entry name" value="Neurotransmitter-gated ion-channel transmembrane pore"/>
    <property type="match status" value="1"/>
</dbReference>
<dbReference type="InterPro" id="IPR036719">
    <property type="entry name" value="Neuro-gated_channel_TM_sf"/>
</dbReference>
<reference evidence="9 10" key="1">
    <citation type="submission" date="2024-02" db="EMBL/GenBank/DDBJ databases">
        <authorList>
            <person name="Chen Y."/>
            <person name="Shah S."/>
            <person name="Dougan E. K."/>
            <person name="Thang M."/>
            <person name="Chan C."/>
        </authorList>
    </citation>
    <scope>NUCLEOTIDE SEQUENCE [LARGE SCALE GENOMIC DNA]</scope>
</reference>
<dbReference type="InterPro" id="IPR002048">
    <property type="entry name" value="EF_hand_dom"/>
</dbReference>
<feature type="chain" id="PRO_5045076542" description="EF-hand domain-containing protein" evidence="7">
    <location>
        <begin position="23"/>
        <end position="654"/>
    </location>
</feature>
<dbReference type="Gene3D" id="2.70.170.10">
    <property type="entry name" value="Neurotransmitter-gated ion-channel ligand-binding domain"/>
    <property type="match status" value="1"/>
</dbReference>
<feature type="transmembrane region" description="Helical" evidence="6">
    <location>
        <begin position="565"/>
        <end position="591"/>
    </location>
</feature>
<evidence type="ECO:0000256" key="2">
    <source>
        <dbReference type="ARBA" id="ARBA00022692"/>
    </source>
</evidence>
<dbReference type="InterPro" id="IPR036734">
    <property type="entry name" value="Neur_chan_lig-bd_sf"/>
</dbReference>
<accession>A0ABP0RHJ6</accession>
<feature type="transmembrane region" description="Helical" evidence="6">
    <location>
        <begin position="294"/>
        <end position="319"/>
    </location>
</feature>
<feature type="transmembrane region" description="Helical" evidence="6">
    <location>
        <begin position="325"/>
        <end position="346"/>
    </location>
</feature>
<dbReference type="InterPro" id="IPR006202">
    <property type="entry name" value="Neur_chan_lig-bd"/>
</dbReference>
<sequence>MASGVCRPMVLVWLLLATRSLAQLQYSYTDHATALRKHLTIGYDPMVPPRSQRRVNYSAAGTDVGMSIRFFKVQGVSASTGQMRLKVWVRLRWTDDRLRWNPEDYGNISETNFYGGDITDRENTEIWVPDIQPYNSNVGIQVSLDRTAPTVYSTGVVFWSRPGLIDILCKFSGLVAFPFDNLKCAMEWGGWSFSSVTQGIYLEGDGYVFLSSEDTAGASYQEYSIKKVEVDLKTTFYEAAGTDAWTVVKYTVELNRAAFYYGTLILFPTILVTVLSFGVFFMSHEVGERLSFGITLLLVVEVMRSTVSTFVPICGELLWIDLFMLVNSVFCCLSLLETMTVLFFAFHTDEHLLPTWLAWLAPWIFWRGGRRTGPVESQAGSIFRRFSKGILKEPKTPMSKIEENLKEGKLTESDTAKLIFFENLFYMLDSDSNGLITVEDACCMLSFVNLSMSRQALKGFLEENWPEHKRFNCSDFVEICVELMWVMPFHEIKMGAENYMSSYNRFTKLCANYWLSWSKTVDRWSRFWLPMFYFCALGILFNLELTDDYLGGAGSNEMFQGFGNGYMSVAGVFRALVMPIFAGISVAAWFYMRRQAKQKRAALGMRESQVTPMPPQEEEEEPEEMMKPIVPRWSIKPGTAGMPGMLPMMPPATD</sequence>
<dbReference type="Gene3D" id="1.20.58.390">
    <property type="entry name" value="Neurotransmitter-gated ion-channel transmembrane domain"/>
    <property type="match status" value="1"/>
</dbReference>
<evidence type="ECO:0000259" key="8">
    <source>
        <dbReference type="PROSITE" id="PS50222"/>
    </source>
</evidence>
<feature type="transmembrane region" description="Helical" evidence="6">
    <location>
        <begin position="527"/>
        <end position="545"/>
    </location>
</feature>
<evidence type="ECO:0000256" key="3">
    <source>
        <dbReference type="ARBA" id="ARBA00022989"/>
    </source>
</evidence>
<dbReference type="InterPro" id="IPR006029">
    <property type="entry name" value="Neurotrans-gated_channel_TM"/>
</dbReference>
<feature type="signal peptide" evidence="7">
    <location>
        <begin position="1"/>
        <end position="22"/>
    </location>
</feature>
<dbReference type="Pfam" id="PF02931">
    <property type="entry name" value="Neur_chan_LBD"/>
    <property type="match status" value="1"/>
</dbReference>
<dbReference type="PROSITE" id="PS50222">
    <property type="entry name" value="EF_HAND_2"/>
    <property type="match status" value="1"/>
</dbReference>
<keyword evidence="7" id="KW-0732">Signal</keyword>
<dbReference type="SUPFAM" id="SSF63712">
    <property type="entry name" value="Nicotinic receptor ligand binding domain-like"/>
    <property type="match status" value="1"/>
</dbReference>
<feature type="region of interest" description="Disordered" evidence="5">
    <location>
        <begin position="603"/>
        <end position="628"/>
    </location>
</feature>
<keyword evidence="2 6" id="KW-0812">Transmembrane</keyword>
<evidence type="ECO:0000256" key="1">
    <source>
        <dbReference type="ARBA" id="ARBA00004141"/>
    </source>
</evidence>
<dbReference type="Pfam" id="PF02932">
    <property type="entry name" value="Neur_chan_memb"/>
    <property type="match status" value="1"/>
</dbReference>
<protein>
    <recommendedName>
        <fullName evidence="8">EF-hand domain-containing protein</fullName>
    </recommendedName>
</protein>
<evidence type="ECO:0000313" key="10">
    <source>
        <dbReference type="Proteomes" id="UP001642484"/>
    </source>
</evidence>
<dbReference type="InterPro" id="IPR006201">
    <property type="entry name" value="Neur_channel"/>
</dbReference>